<dbReference type="PROSITE" id="PS50262">
    <property type="entry name" value="G_PROTEIN_RECEP_F1_2"/>
    <property type="match status" value="1"/>
</dbReference>
<keyword evidence="7" id="KW-1015">Disulfide bond</keyword>
<evidence type="ECO:0000256" key="1">
    <source>
        <dbReference type="ARBA" id="ARBA00004651"/>
    </source>
</evidence>
<feature type="domain" description="G-protein coupled receptors family 1 profile" evidence="12">
    <location>
        <begin position="34"/>
        <end position="495"/>
    </location>
</feature>
<evidence type="ECO:0000256" key="3">
    <source>
        <dbReference type="ARBA" id="ARBA00022692"/>
    </source>
</evidence>
<accession>A0A9Q1BGN8</accession>
<dbReference type="GO" id="GO:0043410">
    <property type="term" value="P:positive regulation of MAPK cascade"/>
    <property type="evidence" value="ECO:0007669"/>
    <property type="project" value="TreeGrafter"/>
</dbReference>
<evidence type="ECO:0000256" key="4">
    <source>
        <dbReference type="ARBA" id="ARBA00022989"/>
    </source>
</evidence>
<dbReference type="PROSITE" id="PS00237">
    <property type="entry name" value="G_PROTEIN_RECEP_F1_1"/>
    <property type="match status" value="1"/>
</dbReference>
<dbReference type="InterPro" id="IPR017452">
    <property type="entry name" value="GPCR_Rhodpsn_7TM"/>
</dbReference>
<keyword evidence="9 10" id="KW-0807">Transducer</keyword>
<proteinExistence type="inferred from homology"/>
<gene>
    <name evidence="13" type="ORF">HOLleu_34422</name>
</gene>
<reference evidence="13" key="1">
    <citation type="submission" date="2021-10" db="EMBL/GenBank/DDBJ databases">
        <title>Tropical sea cucumber genome reveals ecological adaptation and Cuvierian tubules defense mechanism.</title>
        <authorList>
            <person name="Chen T."/>
        </authorList>
    </citation>
    <scope>NUCLEOTIDE SEQUENCE</scope>
    <source>
        <strain evidence="13">Nanhai2018</strain>
        <tissue evidence="13">Muscle</tissue>
    </source>
</reference>
<organism evidence="13 14">
    <name type="scientific">Holothuria leucospilota</name>
    <name type="common">Black long sea cucumber</name>
    <name type="synonym">Mertensiothuria leucospilota</name>
    <dbReference type="NCBI Taxonomy" id="206669"/>
    <lineage>
        <taxon>Eukaryota</taxon>
        <taxon>Metazoa</taxon>
        <taxon>Echinodermata</taxon>
        <taxon>Eleutherozoa</taxon>
        <taxon>Echinozoa</taxon>
        <taxon>Holothuroidea</taxon>
        <taxon>Aspidochirotacea</taxon>
        <taxon>Aspidochirotida</taxon>
        <taxon>Holothuriidae</taxon>
        <taxon>Holothuria</taxon>
    </lineage>
</organism>
<dbReference type="GO" id="GO:0004993">
    <property type="term" value="F:G protein-coupled serotonin receptor activity"/>
    <property type="evidence" value="ECO:0007669"/>
    <property type="project" value="UniProtKB-ARBA"/>
</dbReference>
<comment type="subcellular location">
    <subcellularLocation>
        <location evidence="1">Cell membrane</location>
        <topology evidence="1">Multi-pass membrane protein</topology>
    </subcellularLocation>
</comment>
<dbReference type="OrthoDB" id="5965224at2759"/>
<evidence type="ECO:0000256" key="10">
    <source>
        <dbReference type="RuleBase" id="RU000688"/>
    </source>
</evidence>
<dbReference type="Pfam" id="PF00001">
    <property type="entry name" value="7tm_1"/>
    <property type="match status" value="1"/>
</dbReference>
<keyword evidence="3 10" id="KW-0812">Transmembrane</keyword>
<evidence type="ECO:0000256" key="9">
    <source>
        <dbReference type="ARBA" id="ARBA00023224"/>
    </source>
</evidence>
<dbReference type="EMBL" id="JAIZAY010000018">
    <property type="protein sequence ID" value="KAJ8024499.1"/>
    <property type="molecule type" value="Genomic_DNA"/>
</dbReference>
<keyword evidence="4 11" id="KW-1133">Transmembrane helix</keyword>
<feature type="transmembrane region" description="Helical" evidence="11">
    <location>
        <begin position="90"/>
        <end position="112"/>
    </location>
</feature>
<dbReference type="Proteomes" id="UP001152320">
    <property type="component" value="Chromosome 18"/>
</dbReference>
<feature type="transmembrane region" description="Helical" evidence="11">
    <location>
        <begin position="166"/>
        <end position="188"/>
    </location>
</feature>
<dbReference type="GO" id="GO:0071880">
    <property type="term" value="P:adenylate cyclase-activating adrenergic receptor signaling pathway"/>
    <property type="evidence" value="ECO:0007669"/>
    <property type="project" value="TreeGrafter"/>
</dbReference>
<dbReference type="PANTHER" id="PTHR24248">
    <property type="entry name" value="ADRENERGIC RECEPTOR-RELATED G-PROTEIN COUPLED RECEPTOR"/>
    <property type="match status" value="1"/>
</dbReference>
<protein>
    <submittedName>
        <fullName evidence="13">Histamine H1 receptor</fullName>
    </submittedName>
</protein>
<evidence type="ECO:0000256" key="8">
    <source>
        <dbReference type="ARBA" id="ARBA00023170"/>
    </source>
</evidence>
<dbReference type="AlphaFoldDB" id="A0A9Q1BGN8"/>
<keyword evidence="14" id="KW-1185">Reference proteome</keyword>
<evidence type="ECO:0000256" key="2">
    <source>
        <dbReference type="ARBA" id="ARBA00022475"/>
    </source>
</evidence>
<dbReference type="PANTHER" id="PTHR24248:SF199">
    <property type="entry name" value="IP13425P-RELATED"/>
    <property type="match status" value="1"/>
</dbReference>
<keyword evidence="6 11" id="KW-0472">Membrane</keyword>
<evidence type="ECO:0000256" key="6">
    <source>
        <dbReference type="ARBA" id="ARBA00023136"/>
    </source>
</evidence>
<feature type="transmembrane region" description="Helical" evidence="11">
    <location>
        <begin position="54"/>
        <end position="78"/>
    </location>
</feature>
<keyword evidence="2" id="KW-1003">Cell membrane</keyword>
<dbReference type="SUPFAM" id="SSF81321">
    <property type="entry name" value="Family A G protein-coupled receptor-like"/>
    <property type="match status" value="1"/>
</dbReference>
<dbReference type="PRINTS" id="PR00237">
    <property type="entry name" value="GPCRRHODOPSN"/>
</dbReference>
<comment type="caution">
    <text evidence="13">The sequence shown here is derived from an EMBL/GenBank/DDBJ whole genome shotgun (WGS) entry which is preliminary data.</text>
</comment>
<feature type="transmembrane region" description="Helical" evidence="11">
    <location>
        <begin position="442"/>
        <end position="470"/>
    </location>
</feature>
<comment type="similarity">
    <text evidence="10">Belongs to the G-protein coupled receptor 1 family.</text>
</comment>
<evidence type="ECO:0000256" key="7">
    <source>
        <dbReference type="ARBA" id="ARBA00023157"/>
    </source>
</evidence>
<name>A0A9Q1BGN8_HOLLE</name>
<dbReference type="Gene3D" id="1.20.1070.10">
    <property type="entry name" value="Rhodopsin 7-helix transmembrane proteins"/>
    <property type="match status" value="2"/>
</dbReference>
<evidence type="ECO:0000313" key="13">
    <source>
        <dbReference type="EMBL" id="KAJ8024499.1"/>
    </source>
</evidence>
<evidence type="ECO:0000256" key="11">
    <source>
        <dbReference type="SAM" id="Phobius"/>
    </source>
</evidence>
<feature type="transmembrane region" description="Helical" evidence="11">
    <location>
        <begin position="20"/>
        <end position="42"/>
    </location>
</feature>
<dbReference type="InterPro" id="IPR000276">
    <property type="entry name" value="GPCR_Rhodpsn"/>
</dbReference>
<keyword evidence="8 10" id="KW-0675">Receptor</keyword>
<sequence length="534" mass="60441">MATHAENSTGSQTLDFYSAYWVAEICIAILATVSNLIVLIAFCTNKKLRTIPNWYIASLSVSDLLMGTFGIPFILIALTGNPKNNYGLCVSAVTAIVWIEVCSCFTLFALSFDRYYAVCRPLEYTTKMSQRRALFHIMLAWLTPLIYSLLIPLVWNSGPEDSEECIFIVVVNLHSLMFAYLGFFLPMFSLECFMYYKIFQAIRNQVLKRLSHMQEVGIRLHLTSVHESTNDVNLVTPSKGQTKNLLGTETRKSNQISKYIYSKQNHLSKEIAVDTEISAPTLSDQINVHSNKKEMNTSKPKKDLMYNVKVVDDLNVSGEGTSYLNRTSSCPVLPSIASLYGNKSYFEDNDINDNKMASDEVTQFSTTRTGESKQGTLVDISPGGKLTSSNKICDSNSIAKEGTERKEQVLNEKRAENNTKLLATGTVNQIQSSRYRQERKTAVLFVFILLFFFASWSPVYIIDICLAYKIDVNQGLVNFAVLLSHFNSAFNPIFYAYKKEFRNVLKSWRKSLQRFVSSKCTKTQQNQIHPSSVW</sequence>
<evidence type="ECO:0000259" key="12">
    <source>
        <dbReference type="PROSITE" id="PS50262"/>
    </source>
</evidence>
<dbReference type="SMART" id="SM01381">
    <property type="entry name" value="7TM_GPCR_Srsx"/>
    <property type="match status" value="1"/>
</dbReference>
<evidence type="ECO:0000256" key="5">
    <source>
        <dbReference type="ARBA" id="ARBA00023040"/>
    </source>
</evidence>
<dbReference type="GO" id="GO:0005886">
    <property type="term" value="C:plasma membrane"/>
    <property type="evidence" value="ECO:0007669"/>
    <property type="project" value="UniProtKB-SubCell"/>
</dbReference>
<evidence type="ECO:0000313" key="14">
    <source>
        <dbReference type="Proteomes" id="UP001152320"/>
    </source>
</evidence>
<feature type="transmembrane region" description="Helical" evidence="11">
    <location>
        <begin position="476"/>
        <end position="497"/>
    </location>
</feature>
<keyword evidence="5 10" id="KW-0297">G-protein coupled receptor</keyword>
<feature type="transmembrane region" description="Helical" evidence="11">
    <location>
        <begin position="133"/>
        <end position="154"/>
    </location>
</feature>